<protein>
    <recommendedName>
        <fullName evidence="5">F-box domain-containing protein</fullName>
    </recommendedName>
</protein>
<dbReference type="AlphaFoldDB" id="A0AAW0C7R8"/>
<keyword evidence="4" id="KW-1185">Reference proteome</keyword>
<comment type="caution">
    <text evidence="3">The sequence shown here is derived from an EMBL/GenBank/DDBJ whole genome shotgun (WGS) entry which is preliminary data.</text>
</comment>
<evidence type="ECO:0000313" key="4">
    <source>
        <dbReference type="Proteomes" id="UP001383192"/>
    </source>
</evidence>
<dbReference type="Proteomes" id="UP001383192">
    <property type="component" value="Unassembled WGS sequence"/>
</dbReference>
<sequence>MADKIRKSSRLREVHEKQITGDEAGQPGKSRRGHETDSDDDYDDKPRKKRANYRKPKKREQQKNAKTRRMRGAYRSTMVDLPLDIILVICGFITTPRDFVSLMLVNHTTYNLLSTHAMATWTGMRAEYWIPDPLPGMSEAEWAVLLLGESKCEACRHDKRYAYPAFMFKKRLCTTCLGKRALKEADIRHEYSECGEEILDIVPHTETHRNKYYSLEEVGKVFEELKASKLQNPAERKAYIESRKATRDQHNSLYCRARYWVENYDLREKDVLCANRAKAIEERFVELGYCEKDAQAVSRLGKFCVPKELNNHEWNLIKDRALDEMNVHRVMLFCIGYGTGIFSQRRELVRETYTRFKMSLPPGKWLRTPTVGTVCKFPEVLKVIVMPDKAVCTLQDVIGALESHRFAIENWTDPIHLVGSVDHDTVTKISKTAFGPTFTGEYPKMLDDGPRHARNWEKLAIYGFQCHSLCLHPFAFTSLDVALCHKARTTRQGFMQLLPDQQSIEVTIPHYVHIQLIYLSGLRIDTATADDMDNRGDFFKCLECAASADLEKRASSIVTWRECVTRHRHTQDDPDGIKFEVVHEEIEDVRKYWTCARCNVHVEALVTRREVCKHLLDVHSIAEPSVPGDFMYAGEY</sequence>
<evidence type="ECO:0000313" key="3">
    <source>
        <dbReference type="EMBL" id="KAK7034639.1"/>
    </source>
</evidence>
<evidence type="ECO:0000256" key="1">
    <source>
        <dbReference type="SAM" id="MobiDB-lite"/>
    </source>
</evidence>
<reference evidence="3 4" key="1">
    <citation type="submission" date="2024-01" db="EMBL/GenBank/DDBJ databases">
        <title>A draft genome for a cacao thread blight-causing isolate of Paramarasmius palmivorus.</title>
        <authorList>
            <person name="Baruah I.K."/>
            <person name="Bukari Y."/>
            <person name="Amoako-Attah I."/>
            <person name="Meinhardt L.W."/>
            <person name="Bailey B.A."/>
            <person name="Cohen S.P."/>
        </authorList>
    </citation>
    <scope>NUCLEOTIDE SEQUENCE [LARGE SCALE GENOMIC DNA]</scope>
    <source>
        <strain evidence="3 4">GH-12</strain>
    </source>
</reference>
<keyword evidence="2" id="KW-1133">Transmembrane helix</keyword>
<name>A0AAW0C7R8_9AGAR</name>
<feature type="transmembrane region" description="Helical" evidence="2">
    <location>
        <begin position="73"/>
        <end position="94"/>
    </location>
</feature>
<evidence type="ECO:0008006" key="5">
    <source>
        <dbReference type="Google" id="ProtNLM"/>
    </source>
</evidence>
<keyword evidence="2" id="KW-0472">Membrane</keyword>
<accession>A0AAW0C7R8</accession>
<feature type="compositionally biased region" description="Basic and acidic residues" evidence="1">
    <location>
        <begin position="1"/>
        <end position="20"/>
    </location>
</feature>
<feature type="region of interest" description="Disordered" evidence="1">
    <location>
        <begin position="1"/>
        <end position="71"/>
    </location>
</feature>
<evidence type="ECO:0000256" key="2">
    <source>
        <dbReference type="SAM" id="Phobius"/>
    </source>
</evidence>
<keyword evidence="2" id="KW-0812">Transmembrane</keyword>
<feature type="compositionally biased region" description="Basic residues" evidence="1">
    <location>
        <begin position="47"/>
        <end position="71"/>
    </location>
</feature>
<gene>
    <name evidence="3" type="ORF">VNI00_012281</name>
</gene>
<proteinExistence type="predicted"/>
<dbReference type="EMBL" id="JAYKXP010000056">
    <property type="protein sequence ID" value="KAK7034639.1"/>
    <property type="molecule type" value="Genomic_DNA"/>
</dbReference>
<organism evidence="3 4">
    <name type="scientific">Paramarasmius palmivorus</name>
    <dbReference type="NCBI Taxonomy" id="297713"/>
    <lineage>
        <taxon>Eukaryota</taxon>
        <taxon>Fungi</taxon>
        <taxon>Dikarya</taxon>
        <taxon>Basidiomycota</taxon>
        <taxon>Agaricomycotina</taxon>
        <taxon>Agaricomycetes</taxon>
        <taxon>Agaricomycetidae</taxon>
        <taxon>Agaricales</taxon>
        <taxon>Marasmiineae</taxon>
        <taxon>Marasmiaceae</taxon>
        <taxon>Paramarasmius</taxon>
    </lineage>
</organism>